<keyword evidence="1" id="KW-0812">Transmembrane</keyword>
<dbReference type="InterPro" id="IPR036582">
    <property type="entry name" value="Mao_N_sf"/>
</dbReference>
<reference evidence="3 4" key="1">
    <citation type="submission" date="2016-11" db="EMBL/GenBank/DDBJ databases">
        <authorList>
            <person name="Jaros S."/>
            <person name="Januszkiewicz K."/>
            <person name="Wedrychowicz H."/>
        </authorList>
    </citation>
    <scope>NUCLEOTIDE SEQUENCE [LARGE SCALE GENOMIC DNA]</scope>
    <source>
        <strain evidence="3 4">DSM 2631</strain>
    </source>
</reference>
<keyword evidence="4" id="KW-1185">Reference proteome</keyword>
<dbReference type="Pfam" id="PF07833">
    <property type="entry name" value="Cu_amine_oxidN1"/>
    <property type="match status" value="1"/>
</dbReference>
<dbReference type="InterPro" id="IPR012854">
    <property type="entry name" value="Cu_amine_oxidase-like_N"/>
</dbReference>
<evidence type="ECO:0000313" key="3">
    <source>
        <dbReference type="EMBL" id="SHE95610.1"/>
    </source>
</evidence>
<proteinExistence type="predicted"/>
<dbReference type="EMBL" id="FQVM01000020">
    <property type="protein sequence ID" value="SHE95610.1"/>
    <property type="molecule type" value="Genomic_DNA"/>
</dbReference>
<evidence type="ECO:0000256" key="1">
    <source>
        <dbReference type="SAM" id="Phobius"/>
    </source>
</evidence>
<dbReference type="AlphaFoldDB" id="A0A1M4XQA9"/>
<dbReference type="Gene3D" id="3.20.20.370">
    <property type="entry name" value="Glycoside hydrolase/deacetylase"/>
    <property type="match status" value="1"/>
</dbReference>
<organism evidence="3 4">
    <name type="scientific">Clostridium fallax</name>
    <dbReference type="NCBI Taxonomy" id="1533"/>
    <lineage>
        <taxon>Bacteria</taxon>
        <taxon>Bacillati</taxon>
        <taxon>Bacillota</taxon>
        <taxon>Clostridia</taxon>
        <taxon>Eubacteriales</taxon>
        <taxon>Clostridiaceae</taxon>
        <taxon>Clostridium</taxon>
    </lineage>
</organism>
<dbReference type="Proteomes" id="UP000184035">
    <property type="component" value="Unassembled WGS sequence"/>
</dbReference>
<protein>
    <submittedName>
        <fullName evidence="3">Copper amine oxidase N-terminal domain-containing protein</fullName>
    </submittedName>
</protein>
<accession>A0A1M4XQA9</accession>
<feature type="domain" description="Copper amine oxidase-like N-terminal" evidence="2">
    <location>
        <begin position="79"/>
        <end position="182"/>
    </location>
</feature>
<feature type="transmembrane region" description="Helical" evidence="1">
    <location>
        <begin position="6"/>
        <end position="26"/>
    </location>
</feature>
<keyword evidence="1" id="KW-0472">Membrane</keyword>
<dbReference type="STRING" id="1533.SAMN05443638_1208"/>
<evidence type="ECO:0000259" key="2">
    <source>
        <dbReference type="Pfam" id="PF07833"/>
    </source>
</evidence>
<sequence length="483" mass="56732">MQKKVFIQRNLFVLFIACLSIFLFIFPNKILKSKFFVNSGYAKRQSAKIFLANLKSEHLKDVKENLFNEKNKSNITFIVNNNQLNFQNGIYNYQNRLYLPVDEILSYLGYKVILNKNKAVISNEYQNVSINLNKSTFKKDNVNKHLRGEHGIYNNHLYLSLIDINEIANLKCSWNTKNNSITLFKRKLNDQIKEIDFKKEAKSSEKKYPSFIRLEDVVAGTVYLNDDNLEKFRAIGDFLERKGQRFHIAWIPRYVDPKNKIDNDLANNISPINTEFLYSLDYAINRGGILGLHGYTHQYGNEVSVIGSEFTEENHLSAKQERERVQEAIKDAVKLNLPYKFFETPHYRSSQRFQSMLEEYFNYVYEPCIGLWNKNIITSRRNNLTKFIPAPLGYVEDRNVQDMINKIRNNKSETVTSFFYHPSKEFDDILVKRDEAGYPYCDYKETSMLKALLKELNKDGYFLESITCEEDANESLYSYNENN</sequence>
<gene>
    <name evidence="3" type="ORF">SAMN05443638_1208</name>
</gene>
<dbReference type="InterPro" id="IPR018763">
    <property type="entry name" value="DUF2334"/>
</dbReference>
<name>A0A1M4XQA9_9CLOT</name>
<dbReference type="OrthoDB" id="2339428at2"/>
<dbReference type="Pfam" id="PF10096">
    <property type="entry name" value="DUF2334"/>
    <property type="match status" value="1"/>
</dbReference>
<dbReference type="SUPFAM" id="SSF55383">
    <property type="entry name" value="Copper amine oxidase, domain N"/>
    <property type="match status" value="1"/>
</dbReference>
<dbReference type="GO" id="GO:0005975">
    <property type="term" value="P:carbohydrate metabolic process"/>
    <property type="evidence" value="ECO:0007669"/>
    <property type="project" value="InterPro"/>
</dbReference>
<dbReference type="InterPro" id="IPR011330">
    <property type="entry name" value="Glyco_hydro/deAcase_b/a-brl"/>
</dbReference>
<dbReference type="SUPFAM" id="SSF88713">
    <property type="entry name" value="Glycoside hydrolase/deacetylase"/>
    <property type="match status" value="1"/>
</dbReference>
<keyword evidence="1" id="KW-1133">Transmembrane helix</keyword>
<evidence type="ECO:0000313" key="4">
    <source>
        <dbReference type="Proteomes" id="UP000184035"/>
    </source>
</evidence>
<dbReference type="RefSeq" id="WP_072896766.1">
    <property type="nucleotide sequence ID" value="NZ_FQVM01000020.1"/>
</dbReference>